<evidence type="ECO:0008006" key="18">
    <source>
        <dbReference type="Google" id="ProtNLM"/>
    </source>
</evidence>
<keyword evidence="7 14" id="KW-0479">Metal-binding</keyword>
<evidence type="ECO:0000256" key="15">
    <source>
        <dbReference type="RuleBase" id="RU000461"/>
    </source>
</evidence>
<dbReference type="PROSITE" id="PS00086">
    <property type="entry name" value="CYTOCHROME_P450"/>
    <property type="match status" value="1"/>
</dbReference>
<protein>
    <recommendedName>
        <fullName evidence="18">Cytochrome P450</fullName>
    </recommendedName>
</protein>
<organism evidence="16 17">
    <name type="scientific">Parnassius mnemosyne</name>
    <name type="common">clouded apollo</name>
    <dbReference type="NCBI Taxonomy" id="213953"/>
    <lineage>
        <taxon>Eukaryota</taxon>
        <taxon>Metazoa</taxon>
        <taxon>Ecdysozoa</taxon>
        <taxon>Arthropoda</taxon>
        <taxon>Hexapoda</taxon>
        <taxon>Insecta</taxon>
        <taxon>Pterygota</taxon>
        <taxon>Neoptera</taxon>
        <taxon>Endopterygota</taxon>
        <taxon>Lepidoptera</taxon>
        <taxon>Glossata</taxon>
        <taxon>Ditrysia</taxon>
        <taxon>Papilionoidea</taxon>
        <taxon>Papilionidae</taxon>
        <taxon>Parnassiinae</taxon>
        <taxon>Parnassini</taxon>
        <taxon>Parnassius</taxon>
        <taxon>Driopa</taxon>
    </lineage>
</organism>
<comment type="similarity">
    <text evidence="5 15">Belongs to the cytochrome P450 family.</text>
</comment>
<keyword evidence="12 15" id="KW-0503">Monooxygenase</keyword>
<comment type="subcellular location">
    <subcellularLocation>
        <location evidence="4">Endoplasmic reticulum membrane</location>
        <topology evidence="4">Peripheral membrane protein</topology>
    </subcellularLocation>
    <subcellularLocation>
        <location evidence="3">Microsome membrane</location>
        <topology evidence="3">Peripheral membrane protein</topology>
    </subcellularLocation>
</comment>
<gene>
    <name evidence="16" type="ORF">PARMNEM_LOCUS22106</name>
</gene>
<dbReference type="CDD" id="cd20628">
    <property type="entry name" value="CYP4"/>
    <property type="match status" value="1"/>
</dbReference>
<proteinExistence type="inferred from homology"/>
<dbReference type="InterPro" id="IPR002401">
    <property type="entry name" value="Cyt_P450_E_grp-I"/>
</dbReference>
<dbReference type="PANTHER" id="PTHR24291">
    <property type="entry name" value="CYTOCHROME P450 FAMILY 4"/>
    <property type="match status" value="1"/>
</dbReference>
<dbReference type="SUPFAM" id="SSF48264">
    <property type="entry name" value="Cytochrome P450"/>
    <property type="match status" value="1"/>
</dbReference>
<dbReference type="GO" id="GO:0004497">
    <property type="term" value="F:monooxygenase activity"/>
    <property type="evidence" value="ECO:0007669"/>
    <property type="project" value="UniProtKB-KW"/>
</dbReference>
<dbReference type="InterPro" id="IPR036396">
    <property type="entry name" value="Cyt_P450_sf"/>
</dbReference>
<dbReference type="Pfam" id="PF00067">
    <property type="entry name" value="p450"/>
    <property type="match status" value="1"/>
</dbReference>
<evidence type="ECO:0000256" key="2">
    <source>
        <dbReference type="ARBA" id="ARBA00003690"/>
    </source>
</evidence>
<keyword evidence="11 14" id="KW-0408">Iron</keyword>
<feature type="binding site" description="axial binding residue" evidence="14">
    <location>
        <position position="442"/>
    </location>
    <ligand>
        <name>heme</name>
        <dbReference type="ChEBI" id="CHEBI:30413"/>
    </ligand>
    <ligandPart>
        <name>Fe</name>
        <dbReference type="ChEBI" id="CHEBI:18248"/>
    </ligandPart>
</feature>
<comment type="cofactor">
    <cofactor evidence="1 14">
        <name>heme</name>
        <dbReference type="ChEBI" id="CHEBI:30413"/>
    </cofactor>
</comment>
<evidence type="ECO:0000313" key="16">
    <source>
        <dbReference type="EMBL" id="CAK1603800.1"/>
    </source>
</evidence>
<evidence type="ECO:0000256" key="8">
    <source>
        <dbReference type="ARBA" id="ARBA00022824"/>
    </source>
</evidence>
<dbReference type="GO" id="GO:0005789">
    <property type="term" value="C:endoplasmic reticulum membrane"/>
    <property type="evidence" value="ECO:0007669"/>
    <property type="project" value="UniProtKB-SubCell"/>
</dbReference>
<keyword evidence="6 14" id="KW-0349">Heme</keyword>
<comment type="function">
    <text evidence="2">May be involved in the metabolism of insect hormones and in the breakdown of synthetic insecticides.</text>
</comment>
<evidence type="ECO:0000256" key="7">
    <source>
        <dbReference type="ARBA" id="ARBA00022723"/>
    </source>
</evidence>
<evidence type="ECO:0000256" key="13">
    <source>
        <dbReference type="ARBA" id="ARBA00023136"/>
    </source>
</evidence>
<dbReference type="InterPro" id="IPR017972">
    <property type="entry name" value="Cyt_P450_CS"/>
</dbReference>
<evidence type="ECO:0000256" key="4">
    <source>
        <dbReference type="ARBA" id="ARBA00004406"/>
    </source>
</evidence>
<accession>A0AAV1M7V6</accession>
<dbReference type="GO" id="GO:0005506">
    <property type="term" value="F:iron ion binding"/>
    <property type="evidence" value="ECO:0007669"/>
    <property type="project" value="InterPro"/>
</dbReference>
<sequence length="507" mass="57891">MFYILLAICFALWIIYDQWKSRRILKLSRQLTNKYKAFPIVGHAYLLIGGDTERMSSLAAFGNEATLNGGTTGLWIGRDFNIVVSDATVAEIILKTCLEKSKMMDVLRHVTGNGTIFAPLSFWRPRRKIIAPSFSPRNLRQFVQVFAKQSNCLIERLKPVVGSGTISISKYITTFTMESVCETVLGVDMQEDQKMFMNALEELCCLSIMRICNPLLQIEAIYKLTSTYNTYYKQKHTIWDIVDRIIKSKQKYAKMNDMSQRNSMVGATKEYPKTFLEILMDSSNETSGLTDLELREEVLVLAVAGTDTSAVGASFVLCMLSRHPDIQDKVYKELFEIFGDSDRPVLADDLPKLKYLEAVIKETLRLYPPVPHIVRKVEKDLTLPSGVTLVKKTGVVVSIWAMHRNPKYWGPDAEKFQPNRFLNGRTYHPYAFMPFSNGPRNCLGYQYAMMSMKTVLATLLRNYKFLPKAMSCEADLQTPFTVKCDIMLRDSDGFQLQLETRNKESHM</sequence>
<evidence type="ECO:0000256" key="10">
    <source>
        <dbReference type="ARBA" id="ARBA00023002"/>
    </source>
</evidence>
<comment type="caution">
    <text evidence="16">The sequence shown here is derived from an EMBL/GenBank/DDBJ whole genome shotgun (WGS) entry which is preliminary data.</text>
</comment>
<dbReference type="InterPro" id="IPR001128">
    <property type="entry name" value="Cyt_P450"/>
</dbReference>
<evidence type="ECO:0000256" key="1">
    <source>
        <dbReference type="ARBA" id="ARBA00001971"/>
    </source>
</evidence>
<evidence type="ECO:0000313" key="17">
    <source>
        <dbReference type="Proteomes" id="UP001314205"/>
    </source>
</evidence>
<evidence type="ECO:0000256" key="12">
    <source>
        <dbReference type="ARBA" id="ARBA00023033"/>
    </source>
</evidence>
<dbReference type="PRINTS" id="PR00463">
    <property type="entry name" value="EP450I"/>
</dbReference>
<evidence type="ECO:0000256" key="11">
    <source>
        <dbReference type="ARBA" id="ARBA00023004"/>
    </source>
</evidence>
<dbReference type="InterPro" id="IPR050196">
    <property type="entry name" value="Cytochrome_P450_Monoox"/>
</dbReference>
<keyword evidence="9" id="KW-0492">Microsome</keyword>
<evidence type="ECO:0000256" key="9">
    <source>
        <dbReference type="ARBA" id="ARBA00022848"/>
    </source>
</evidence>
<evidence type="ECO:0000256" key="5">
    <source>
        <dbReference type="ARBA" id="ARBA00010617"/>
    </source>
</evidence>
<dbReference type="GO" id="GO:0016705">
    <property type="term" value="F:oxidoreductase activity, acting on paired donors, with incorporation or reduction of molecular oxygen"/>
    <property type="evidence" value="ECO:0007669"/>
    <property type="project" value="InterPro"/>
</dbReference>
<keyword evidence="13" id="KW-0472">Membrane</keyword>
<name>A0AAV1M7V6_9NEOP</name>
<dbReference type="EMBL" id="CAVLGL010000159">
    <property type="protein sequence ID" value="CAK1603800.1"/>
    <property type="molecule type" value="Genomic_DNA"/>
</dbReference>
<dbReference type="AlphaFoldDB" id="A0AAV1M7V6"/>
<dbReference type="GO" id="GO:0020037">
    <property type="term" value="F:heme binding"/>
    <property type="evidence" value="ECO:0007669"/>
    <property type="project" value="InterPro"/>
</dbReference>
<evidence type="ECO:0000256" key="3">
    <source>
        <dbReference type="ARBA" id="ARBA00004174"/>
    </source>
</evidence>
<keyword evidence="8" id="KW-0256">Endoplasmic reticulum</keyword>
<evidence type="ECO:0000256" key="14">
    <source>
        <dbReference type="PIRSR" id="PIRSR602401-1"/>
    </source>
</evidence>
<dbReference type="PRINTS" id="PR00385">
    <property type="entry name" value="P450"/>
</dbReference>
<dbReference type="PANTHER" id="PTHR24291:SF189">
    <property type="entry name" value="CYTOCHROME P450 4C3-RELATED"/>
    <property type="match status" value="1"/>
</dbReference>
<keyword evidence="17" id="KW-1185">Reference proteome</keyword>
<dbReference type="Gene3D" id="1.10.630.10">
    <property type="entry name" value="Cytochrome P450"/>
    <property type="match status" value="1"/>
</dbReference>
<dbReference type="Proteomes" id="UP001314205">
    <property type="component" value="Unassembled WGS sequence"/>
</dbReference>
<reference evidence="16 17" key="1">
    <citation type="submission" date="2023-11" db="EMBL/GenBank/DDBJ databases">
        <authorList>
            <person name="Hedman E."/>
            <person name="Englund M."/>
            <person name="Stromberg M."/>
            <person name="Nyberg Akerstrom W."/>
            <person name="Nylinder S."/>
            <person name="Jareborg N."/>
            <person name="Kallberg Y."/>
            <person name="Kronander E."/>
        </authorList>
    </citation>
    <scope>NUCLEOTIDE SEQUENCE [LARGE SCALE GENOMIC DNA]</scope>
</reference>
<keyword evidence="10 15" id="KW-0560">Oxidoreductase</keyword>
<evidence type="ECO:0000256" key="6">
    <source>
        <dbReference type="ARBA" id="ARBA00022617"/>
    </source>
</evidence>